<evidence type="ECO:0000313" key="4">
    <source>
        <dbReference type="Proteomes" id="UP001500567"/>
    </source>
</evidence>
<dbReference type="Proteomes" id="UP001500567">
    <property type="component" value="Unassembled WGS sequence"/>
</dbReference>
<reference evidence="4" key="1">
    <citation type="journal article" date="2019" name="Int. J. Syst. Evol. Microbiol.">
        <title>The Global Catalogue of Microorganisms (GCM) 10K type strain sequencing project: providing services to taxonomists for standard genome sequencing and annotation.</title>
        <authorList>
            <consortium name="The Broad Institute Genomics Platform"/>
            <consortium name="The Broad Institute Genome Sequencing Center for Infectious Disease"/>
            <person name="Wu L."/>
            <person name="Ma J."/>
        </authorList>
    </citation>
    <scope>NUCLEOTIDE SEQUENCE [LARGE SCALE GENOMIC DNA]</scope>
    <source>
        <strain evidence="4">JCM 17224</strain>
    </source>
</reference>
<dbReference type="EMBL" id="BAABDJ010000015">
    <property type="protein sequence ID" value="GAA4007882.1"/>
    <property type="molecule type" value="Genomic_DNA"/>
</dbReference>
<name>A0ABP7S7G9_9BACT</name>
<feature type="transmembrane region" description="Helical" evidence="1">
    <location>
        <begin position="167"/>
        <end position="187"/>
    </location>
</feature>
<keyword evidence="1" id="KW-1133">Transmembrane helix</keyword>
<keyword evidence="1" id="KW-0812">Transmembrane</keyword>
<organism evidence="3 4">
    <name type="scientific">Hymenobacter fastidiosus</name>
    <dbReference type="NCBI Taxonomy" id="486264"/>
    <lineage>
        <taxon>Bacteria</taxon>
        <taxon>Pseudomonadati</taxon>
        <taxon>Bacteroidota</taxon>
        <taxon>Cytophagia</taxon>
        <taxon>Cytophagales</taxon>
        <taxon>Hymenobacteraceae</taxon>
        <taxon>Hymenobacter</taxon>
    </lineage>
</organism>
<feature type="domain" description="SPOR" evidence="2">
    <location>
        <begin position="308"/>
        <end position="387"/>
    </location>
</feature>
<comment type="caution">
    <text evidence="3">The sequence shown here is derived from an EMBL/GenBank/DDBJ whole genome shotgun (WGS) entry which is preliminary data.</text>
</comment>
<evidence type="ECO:0000256" key="1">
    <source>
        <dbReference type="SAM" id="Phobius"/>
    </source>
</evidence>
<sequence length="387" mass="40886">MQLSDHIRTLLRDHDCVIIPDFGGLIADYAPASIHPVRHTLAPPAKRIAFNQSLIRNDGLLVDALSTALNVSPTQARQLVRDAVLRLQAELETGQRTELAGIGIFRRSAGRGLDFEYTGQQNLLAASYGLPELVSRPIRATDALLARDRQPAAPLLTVSRSRRLARAFRAAATLIIAGLVLSANYQIALKLGYLPESLTLNTAWAPQPTSGQPVAGPTAEPVISRQQATLANNGWSEASPAAAVSIEAAGSVAESAAPVAKVVVAKTPAVVAVRKPAVAKAPAKSSVAPVAKPVVAAPAAAAGPTTIKGRTGRSFIIVGAYTTLAHAEKGRLALVRHGHREAKVVLPARGSRQYRLSAVDFASKAQAQQQLPLVRKHLGSDLWVLNY</sequence>
<dbReference type="InterPro" id="IPR041268">
    <property type="entry name" value="HU-CCDC81_bac_2"/>
</dbReference>
<accession>A0ABP7S7G9</accession>
<proteinExistence type="predicted"/>
<evidence type="ECO:0000259" key="2">
    <source>
        <dbReference type="PROSITE" id="PS51724"/>
    </source>
</evidence>
<dbReference type="InterPro" id="IPR007730">
    <property type="entry name" value="SPOR-like_dom"/>
</dbReference>
<gene>
    <name evidence="3" type="ORF">GCM10022408_19990</name>
</gene>
<dbReference type="Pfam" id="PF18174">
    <property type="entry name" value="HU-CCDC81_bac_1"/>
    <property type="match status" value="1"/>
</dbReference>
<dbReference type="PROSITE" id="PS51724">
    <property type="entry name" value="SPOR"/>
    <property type="match status" value="1"/>
</dbReference>
<keyword evidence="1" id="KW-0472">Membrane</keyword>
<protein>
    <recommendedName>
        <fullName evidence="2">SPOR domain-containing protein</fullName>
    </recommendedName>
</protein>
<keyword evidence="4" id="KW-1185">Reference proteome</keyword>
<dbReference type="RefSeq" id="WP_345072724.1">
    <property type="nucleotide sequence ID" value="NZ_BAABDJ010000015.1"/>
</dbReference>
<dbReference type="InterPro" id="IPR040495">
    <property type="entry name" value="HU-CCDC81_bac_1"/>
</dbReference>
<dbReference type="Pfam" id="PF18175">
    <property type="entry name" value="HU-CCDC81_bac_2"/>
    <property type="match status" value="1"/>
</dbReference>
<evidence type="ECO:0000313" key="3">
    <source>
        <dbReference type="EMBL" id="GAA4007882.1"/>
    </source>
</evidence>